<gene>
    <name evidence="2" type="ORF">AB0C36_09665</name>
</gene>
<sequence length="323" mass="35739">MPRHDLHDFFEQASAEMAAEYQRIRKKHKNDHGTAGDEGEENWAELLSRWLPAGYHVVTKGQIMGSDGSTSPQIDILVLSSAYPPFLTTKRMWLADGVIAAFECKNTLKATHLIEAAKTAAAVRKLTTQQEGTPYDELLGTPLYGVLAHAHSWESDDTEVVETIEKALQSGMNAAAHPRDLLDLVCVANLSTWWAARIPWLGEGPSLNVEGLPPKPPGPGLVWQRVGEYNPEQPDGAVVSSLNRHTGGASPLLSMMTTLLRRLAWHDPQLQPIARTFESVDPTRGGGPCRNWNPDVYSDHTWRAITQNRIDGLDWTPWAAMLM</sequence>
<evidence type="ECO:0000259" key="1">
    <source>
        <dbReference type="Pfam" id="PF20247"/>
    </source>
</evidence>
<dbReference type="Proteomes" id="UP001551482">
    <property type="component" value="Unassembled WGS sequence"/>
</dbReference>
<protein>
    <submittedName>
        <fullName evidence="2">DUF6602 domain-containing protein</fullName>
    </submittedName>
</protein>
<feature type="domain" description="DUF6602" evidence="1">
    <location>
        <begin position="26"/>
        <end position="126"/>
    </location>
</feature>
<accession>A0ABV3DDE5</accession>
<name>A0ABV3DDE5_9ACTN</name>
<organism evidence="2 3">
    <name type="scientific">Streptodolium elevatio</name>
    <dbReference type="NCBI Taxonomy" id="3157996"/>
    <lineage>
        <taxon>Bacteria</taxon>
        <taxon>Bacillati</taxon>
        <taxon>Actinomycetota</taxon>
        <taxon>Actinomycetes</taxon>
        <taxon>Kitasatosporales</taxon>
        <taxon>Streptomycetaceae</taxon>
        <taxon>Streptodolium</taxon>
    </lineage>
</organism>
<dbReference type="EMBL" id="JBEZFP010000018">
    <property type="protein sequence ID" value="MEU8133763.1"/>
    <property type="molecule type" value="Genomic_DNA"/>
</dbReference>
<reference evidence="2 3" key="1">
    <citation type="submission" date="2024-06" db="EMBL/GenBank/DDBJ databases">
        <title>The Natural Products Discovery Center: Release of the First 8490 Sequenced Strains for Exploring Actinobacteria Biosynthetic Diversity.</title>
        <authorList>
            <person name="Kalkreuter E."/>
            <person name="Kautsar S.A."/>
            <person name="Yang D."/>
            <person name="Bader C.D."/>
            <person name="Teijaro C.N."/>
            <person name="Fluegel L."/>
            <person name="Davis C.M."/>
            <person name="Simpson J.R."/>
            <person name="Lauterbach L."/>
            <person name="Steele A.D."/>
            <person name="Gui C."/>
            <person name="Meng S."/>
            <person name="Li G."/>
            <person name="Viehrig K."/>
            <person name="Ye F."/>
            <person name="Su P."/>
            <person name="Kiefer A.F."/>
            <person name="Nichols A."/>
            <person name="Cepeda A.J."/>
            <person name="Yan W."/>
            <person name="Fan B."/>
            <person name="Jiang Y."/>
            <person name="Adhikari A."/>
            <person name="Zheng C.-J."/>
            <person name="Schuster L."/>
            <person name="Cowan T.M."/>
            <person name="Smanski M.J."/>
            <person name="Chevrette M.G."/>
            <person name="De Carvalho L.P.S."/>
            <person name="Shen B."/>
        </authorList>
    </citation>
    <scope>NUCLEOTIDE SEQUENCE [LARGE SCALE GENOMIC DNA]</scope>
    <source>
        <strain evidence="2 3">NPDC048946</strain>
    </source>
</reference>
<dbReference type="RefSeq" id="WP_358351799.1">
    <property type="nucleotide sequence ID" value="NZ_JBEZFP010000018.1"/>
</dbReference>
<comment type="caution">
    <text evidence="2">The sequence shown here is derived from an EMBL/GenBank/DDBJ whole genome shotgun (WGS) entry which is preliminary data.</text>
</comment>
<dbReference type="Pfam" id="PF20247">
    <property type="entry name" value="DUF6602"/>
    <property type="match status" value="1"/>
</dbReference>
<proteinExistence type="predicted"/>
<dbReference type="CDD" id="cd21173">
    <property type="entry name" value="NucC-like"/>
    <property type="match status" value="1"/>
</dbReference>
<evidence type="ECO:0000313" key="3">
    <source>
        <dbReference type="Proteomes" id="UP001551482"/>
    </source>
</evidence>
<keyword evidence="3" id="KW-1185">Reference proteome</keyword>
<dbReference type="InterPro" id="IPR046537">
    <property type="entry name" value="DUF6602"/>
</dbReference>
<evidence type="ECO:0000313" key="2">
    <source>
        <dbReference type="EMBL" id="MEU8133763.1"/>
    </source>
</evidence>